<dbReference type="EMBL" id="BMNK01000003">
    <property type="protein sequence ID" value="GGP04781.1"/>
    <property type="molecule type" value="Genomic_DNA"/>
</dbReference>
<evidence type="ECO:0008006" key="3">
    <source>
        <dbReference type="Google" id="ProtNLM"/>
    </source>
</evidence>
<keyword evidence="2" id="KW-1185">Reference proteome</keyword>
<evidence type="ECO:0000313" key="1">
    <source>
        <dbReference type="EMBL" id="GGP04781.1"/>
    </source>
</evidence>
<dbReference type="CDD" id="cd00085">
    <property type="entry name" value="HNHc"/>
    <property type="match status" value="1"/>
</dbReference>
<sequence length="168" mass="18512">MAFPKLKVMAPYQKYTQEMLTEAAAGARSVADVLRYLGIRWAGGSHAHISRRLKHFNIDTSHFVGQAHGRGRRSPAVRSYQEILVVRPPDAIREKAPVLRRALCEAGVSYACSGCSIDGTWQGKALTLHVDHINGGWLDNRMVNLRFLCPNCHSQTANFAGKGKVKGS</sequence>
<gene>
    <name evidence="1" type="ORF">GCM10012278_21520</name>
</gene>
<reference evidence="1" key="2">
    <citation type="submission" date="2020-09" db="EMBL/GenBank/DDBJ databases">
        <authorList>
            <person name="Sun Q."/>
            <person name="Zhou Y."/>
        </authorList>
    </citation>
    <scope>NUCLEOTIDE SEQUENCE</scope>
    <source>
        <strain evidence="1">CGMCC 4.7430</strain>
    </source>
</reference>
<organism evidence="1 2">
    <name type="scientific">Nonomuraea glycinis</name>
    <dbReference type="NCBI Taxonomy" id="2047744"/>
    <lineage>
        <taxon>Bacteria</taxon>
        <taxon>Bacillati</taxon>
        <taxon>Actinomycetota</taxon>
        <taxon>Actinomycetes</taxon>
        <taxon>Streptosporangiales</taxon>
        <taxon>Streptosporangiaceae</taxon>
        <taxon>Nonomuraea</taxon>
    </lineage>
</organism>
<reference evidence="1" key="1">
    <citation type="journal article" date="2014" name="Int. J. Syst. Evol. Microbiol.">
        <title>Complete genome sequence of Corynebacterium casei LMG S-19264T (=DSM 44701T), isolated from a smear-ripened cheese.</title>
        <authorList>
            <consortium name="US DOE Joint Genome Institute (JGI-PGF)"/>
            <person name="Walter F."/>
            <person name="Albersmeier A."/>
            <person name="Kalinowski J."/>
            <person name="Ruckert C."/>
        </authorList>
    </citation>
    <scope>NUCLEOTIDE SEQUENCE</scope>
    <source>
        <strain evidence="1">CGMCC 4.7430</strain>
    </source>
</reference>
<dbReference type="InterPro" id="IPR003615">
    <property type="entry name" value="HNH_nuc"/>
</dbReference>
<name>A0A918A4P2_9ACTN</name>
<comment type="caution">
    <text evidence="1">The sequence shown here is derived from an EMBL/GenBank/DDBJ whole genome shotgun (WGS) entry which is preliminary data.</text>
</comment>
<protein>
    <recommendedName>
        <fullName evidence="3">HNH endonuclease</fullName>
    </recommendedName>
</protein>
<evidence type="ECO:0000313" key="2">
    <source>
        <dbReference type="Proteomes" id="UP000660745"/>
    </source>
</evidence>
<accession>A0A918A4P2</accession>
<proteinExistence type="predicted"/>
<dbReference type="Proteomes" id="UP000660745">
    <property type="component" value="Unassembled WGS sequence"/>
</dbReference>
<dbReference type="AlphaFoldDB" id="A0A918A4P2"/>